<name>A0A9Q0QMU3_9MAGN</name>
<evidence type="ECO:0000256" key="1">
    <source>
        <dbReference type="ARBA" id="ARBA00008668"/>
    </source>
</evidence>
<dbReference type="InterPro" id="IPR035669">
    <property type="entry name" value="SGNH_plant_lipase-like"/>
</dbReference>
<dbReference type="InterPro" id="IPR001087">
    <property type="entry name" value="GDSL"/>
</dbReference>
<reference evidence="5" key="1">
    <citation type="journal article" date="2023" name="Plant J.">
        <title>The genome of the king protea, Protea cynaroides.</title>
        <authorList>
            <person name="Chang J."/>
            <person name="Duong T.A."/>
            <person name="Schoeman C."/>
            <person name="Ma X."/>
            <person name="Roodt D."/>
            <person name="Barker N."/>
            <person name="Li Z."/>
            <person name="Van de Peer Y."/>
            <person name="Mizrachi E."/>
        </authorList>
    </citation>
    <scope>NUCLEOTIDE SEQUENCE</scope>
    <source>
        <tissue evidence="5">Young leaves</tissue>
    </source>
</reference>
<accession>A0A9Q0QMU3</accession>
<proteinExistence type="inferred from homology"/>
<dbReference type="GO" id="GO:0016788">
    <property type="term" value="F:hydrolase activity, acting on ester bonds"/>
    <property type="evidence" value="ECO:0007669"/>
    <property type="project" value="InterPro"/>
</dbReference>
<dbReference type="PANTHER" id="PTHR22835:SF517">
    <property type="entry name" value="GDSL-LIKE LIPASE_ACYLHYDROLASE FAMILY PROTEIN, EXPRESSED"/>
    <property type="match status" value="1"/>
</dbReference>
<dbReference type="CDD" id="cd01837">
    <property type="entry name" value="SGNH_plant_lipase_like"/>
    <property type="match status" value="1"/>
</dbReference>
<comment type="similarity">
    <text evidence="1">Belongs to the 'GDSL' lipolytic enzyme family.</text>
</comment>
<protein>
    <recommendedName>
        <fullName evidence="7">Acetylajmalan esterase-like</fullName>
    </recommendedName>
</protein>
<keyword evidence="3" id="KW-0378">Hydrolase</keyword>
<keyword evidence="6" id="KW-1185">Reference proteome</keyword>
<dbReference type="PANTHER" id="PTHR22835">
    <property type="entry name" value="ZINC FINGER FYVE DOMAIN CONTAINING PROTEIN"/>
    <property type="match status" value="1"/>
</dbReference>
<evidence type="ECO:0000256" key="2">
    <source>
        <dbReference type="ARBA" id="ARBA00022729"/>
    </source>
</evidence>
<dbReference type="Gene3D" id="3.40.50.1110">
    <property type="entry name" value="SGNH hydrolase"/>
    <property type="match status" value="1"/>
</dbReference>
<evidence type="ECO:0000256" key="3">
    <source>
        <dbReference type="ARBA" id="ARBA00022801"/>
    </source>
</evidence>
<dbReference type="Proteomes" id="UP001141806">
    <property type="component" value="Unassembled WGS sequence"/>
</dbReference>
<sequence>MADTGNLIIDDVNSTFARPPYGMTYFGKPTGRCSDGLIMIDYFALALGLPFLNPYLKKGANFTAGVNFAVTGATALNTSFLIKEKIPLSFTNNSLSVQLEWFRTHLQTICFTQTECKQKLKNALFFVGEIGVNDYFAFSRGGKTMKEIQNLVPLVVQMTKNAVREVIELGATRLIVPGCFPLGCTPVFLTLFKSNDSTSYDTDKCLKDYNKFIRIHNMLLQQELQELKKEYTDVDIVYADYNAAYTWVLTHGSSLGFEVGSILKACCGVGGDYNFDLAKMCGIEGVPACSDPKKRMIWDGFHLTMKGNELMADWILNNTISKIQC</sequence>
<dbReference type="Pfam" id="PF00657">
    <property type="entry name" value="Lipase_GDSL"/>
    <property type="match status" value="1"/>
</dbReference>
<dbReference type="OrthoDB" id="1600564at2759"/>
<gene>
    <name evidence="5" type="ORF">NE237_017158</name>
</gene>
<dbReference type="SUPFAM" id="SSF52266">
    <property type="entry name" value="SGNH hydrolase"/>
    <property type="match status" value="1"/>
</dbReference>
<evidence type="ECO:0000313" key="5">
    <source>
        <dbReference type="EMBL" id="KAJ4965309.1"/>
    </source>
</evidence>
<dbReference type="EMBL" id="JAMYWD010000007">
    <property type="protein sequence ID" value="KAJ4965309.1"/>
    <property type="molecule type" value="Genomic_DNA"/>
</dbReference>
<keyword evidence="2" id="KW-0732">Signal</keyword>
<evidence type="ECO:0000256" key="4">
    <source>
        <dbReference type="ARBA" id="ARBA00023180"/>
    </source>
</evidence>
<keyword evidence="4" id="KW-0325">Glycoprotein</keyword>
<evidence type="ECO:0008006" key="7">
    <source>
        <dbReference type="Google" id="ProtNLM"/>
    </source>
</evidence>
<comment type="caution">
    <text evidence="5">The sequence shown here is derived from an EMBL/GenBank/DDBJ whole genome shotgun (WGS) entry which is preliminary data.</text>
</comment>
<organism evidence="5 6">
    <name type="scientific">Protea cynaroides</name>
    <dbReference type="NCBI Taxonomy" id="273540"/>
    <lineage>
        <taxon>Eukaryota</taxon>
        <taxon>Viridiplantae</taxon>
        <taxon>Streptophyta</taxon>
        <taxon>Embryophyta</taxon>
        <taxon>Tracheophyta</taxon>
        <taxon>Spermatophyta</taxon>
        <taxon>Magnoliopsida</taxon>
        <taxon>Proteales</taxon>
        <taxon>Proteaceae</taxon>
        <taxon>Protea</taxon>
    </lineage>
</organism>
<dbReference type="AlphaFoldDB" id="A0A9Q0QMU3"/>
<evidence type="ECO:0000313" key="6">
    <source>
        <dbReference type="Proteomes" id="UP001141806"/>
    </source>
</evidence>
<dbReference type="InterPro" id="IPR036514">
    <property type="entry name" value="SGNH_hydro_sf"/>
</dbReference>